<dbReference type="SUPFAM" id="SSF56496">
    <property type="entry name" value="Fibrinogen C-terminal domain-like"/>
    <property type="match status" value="1"/>
</dbReference>
<keyword evidence="4" id="KW-1185">Reference proteome</keyword>
<dbReference type="Proteomes" id="UP000593567">
    <property type="component" value="Unassembled WGS sequence"/>
</dbReference>
<protein>
    <submittedName>
        <fullName evidence="3">MFAP4</fullName>
    </submittedName>
</protein>
<dbReference type="Gene3D" id="3.90.215.10">
    <property type="entry name" value="Gamma Fibrinogen, chain A, domain 1"/>
    <property type="match status" value="1"/>
</dbReference>
<dbReference type="OrthoDB" id="6125550at2759"/>
<accession>A0A7J7JNQ1</accession>
<dbReference type="InterPro" id="IPR036056">
    <property type="entry name" value="Fibrinogen-like_C"/>
</dbReference>
<evidence type="ECO:0000313" key="4">
    <source>
        <dbReference type="Proteomes" id="UP000593567"/>
    </source>
</evidence>
<sequence length="471" mass="53811">MKRQSPVTMFWTATILTSICLFTTNSLPVGHTDYENIDSQTKPTPYTAEQANSSDIRLTNSKALQLLLAAYLTGRINPINITTSPASPVSRQQALLDYEDENEIEVLEKQTGNLSEVGTELELPPDVYEVSLEVWMRKEEKATPPTTNTEDEAELIISELLRTQATEPGAHTIRHRNLLRQYNSSNEIEASKPLDILLARPSFNMTVNYEETFENIESNKLLELLSRLAPPRVTWDRQHTPKKLVIYYSDGERKKKTVICKHSDQHTNHQLVDNSINPDPNWPVTPIKQTVAGAWTVIQRRANGNTKFYRSMRRYKRGFGSIESGEYWLGLEALHEITHTREYMLRIQVTTGDNLTYTSDYAKFRVGSEAKNYRLRLGAFVEPTNGTLSSGDFLTLHHGGKFHTRDSDQFSVNCAKLYGTAFWFRGCWAAINLNGPYVTNEEDNMGVRWATDNPNEIRRVWKTEMMIKPVL</sequence>
<evidence type="ECO:0000259" key="2">
    <source>
        <dbReference type="PROSITE" id="PS51406"/>
    </source>
</evidence>
<evidence type="ECO:0000256" key="1">
    <source>
        <dbReference type="SAM" id="SignalP"/>
    </source>
</evidence>
<proteinExistence type="predicted"/>
<dbReference type="InterPro" id="IPR050373">
    <property type="entry name" value="Fibrinogen_C-term_domain"/>
</dbReference>
<feature type="domain" description="Fibrinogen C-terminal" evidence="2">
    <location>
        <begin position="251"/>
        <end position="471"/>
    </location>
</feature>
<name>A0A7J7JNQ1_BUGNE</name>
<dbReference type="AlphaFoldDB" id="A0A7J7JNQ1"/>
<dbReference type="InterPro" id="IPR002181">
    <property type="entry name" value="Fibrinogen_a/b/g_C_dom"/>
</dbReference>
<dbReference type="SMART" id="SM00186">
    <property type="entry name" value="FBG"/>
    <property type="match status" value="1"/>
</dbReference>
<dbReference type="PANTHER" id="PTHR19143:SF327">
    <property type="entry name" value="FI21813P1-RELATED"/>
    <property type="match status" value="1"/>
</dbReference>
<organism evidence="3 4">
    <name type="scientific">Bugula neritina</name>
    <name type="common">Brown bryozoan</name>
    <name type="synonym">Sertularia neritina</name>
    <dbReference type="NCBI Taxonomy" id="10212"/>
    <lineage>
        <taxon>Eukaryota</taxon>
        <taxon>Metazoa</taxon>
        <taxon>Spiralia</taxon>
        <taxon>Lophotrochozoa</taxon>
        <taxon>Bryozoa</taxon>
        <taxon>Gymnolaemata</taxon>
        <taxon>Cheilostomatida</taxon>
        <taxon>Flustrina</taxon>
        <taxon>Buguloidea</taxon>
        <taxon>Bugulidae</taxon>
        <taxon>Bugula</taxon>
    </lineage>
</organism>
<dbReference type="PANTHER" id="PTHR19143">
    <property type="entry name" value="FIBRINOGEN/TENASCIN/ANGIOPOEITIN"/>
    <property type="match status" value="1"/>
</dbReference>
<evidence type="ECO:0000313" key="3">
    <source>
        <dbReference type="EMBL" id="KAF6027513.1"/>
    </source>
</evidence>
<dbReference type="GO" id="GO:0005615">
    <property type="term" value="C:extracellular space"/>
    <property type="evidence" value="ECO:0007669"/>
    <property type="project" value="TreeGrafter"/>
</dbReference>
<reference evidence="3" key="1">
    <citation type="submission" date="2020-06" db="EMBL/GenBank/DDBJ databases">
        <title>Draft genome of Bugula neritina, a colonial animal packing powerful symbionts and potential medicines.</title>
        <authorList>
            <person name="Rayko M."/>
        </authorList>
    </citation>
    <scope>NUCLEOTIDE SEQUENCE [LARGE SCALE GENOMIC DNA]</scope>
    <source>
        <strain evidence="3">Kwan_BN1</strain>
    </source>
</reference>
<dbReference type="EMBL" id="VXIV02002080">
    <property type="protein sequence ID" value="KAF6027513.1"/>
    <property type="molecule type" value="Genomic_DNA"/>
</dbReference>
<comment type="caution">
    <text evidence="3">The sequence shown here is derived from an EMBL/GenBank/DDBJ whole genome shotgun (WGS) entry which is preliminary data.</text>
</comment>
<gene>
    <name evidence="3" type="ORF">EB796_014179</name>
</gene>
<feature type="signal peptide" evidence="1">
    <location>
        <begin position="1"/>
        <end position="26"/>
    </location>
</feature>
<dbReference type="PROSITE" id="PS51406">
    <property type="entry name" value="FIBRINOGEN_C_2"/>
    <property type="match status" value="1"/>
</dbReference>
<keyword evidence="1" id="KW-0732">Signal</keyword>
<dbReference type="Pfam" id="PF00147">
    <property type="entry name" value="Fibrinogen_C"/>
    <property type="match status" value="1"/>
</dbReference>
<dbReference type="InterPro" id="IPR014716">
    <property type="entry name" value="Fibrinogen_a/b/g_C_1"/>
</dbReference>
<feature type="chain" id="PRO_5029814257" evidence="1">
    <location>
        <begin position="27"/>
        <end position="471"/>
    </location>
</feature>